<gene>
    <name evidence="11" type="ORF">RQP53_17680</name>
</gene>
<dbReference type="Pfam" id="PF00664">
    <property type="entry name" value="ABC_membrane"/>
    <property type="match status" value="1"/>
</dbReference>
<dbReference type="InterPro" id="IPR027417">
    <property type="entry name" value="P-loop_NTPase"/>
</dbReference>
<name>A0ABU3PEV5_9BURK</name>
<dbReference type="Proteomes" id="UP001246372">
    <property type="component" value="Unassembled WGS sequence"/>
</dbReference>
<evidence type="ECO:0000256" key="3">
    <source>
        <dbReference type="ARBA" id="ARBA00022692"/>
    </source>
</evidence>
<keyword evidence="3 8" id="KW-0812">Transmembrane</keyword>
<evidence type="ECO:0000256" key="4">
    <source>
        <dbReference type="ARBA" id="ARBA00022741"/>
    </source>
</evidence>
<feature type="transmembrane region" description="Helical" evidence="8">
    <location>
        <begin position="125"/>
        <end position="143"/>
    </location>
</feature>
<dbReference type="PROSITE" id="PS00211">
    <property type="entry name" value="ABC_TRANSPORTER_1"/>
    <property type="match status" value="1"/>
</dbReference>
<evidence type="ECO:0000313" key="12">
    <source>
        <dbReference type="Proteomes" id="UP001246372"/>
    </source>
</evidence>
<dbReference type="Pfam" id="PF00005">
    <property type="entry name" value="ABC_tran"/>
    <property type="match status" value="1"/>
</dbReference>
<dbReference type="InterPro" id="IPR036640">
    <property type="entry name" value="ABC1_TM_sf"/>
</dbReference>
<evidence type="ECO:0000259" key="9">
    <source>
        <dbReference type="PROSITE" id="PS50893"/>
    </source>
</evidence>
<dbReference type="InterPro" id="IPR005898">
    <property type="entry name" value="Cyc_pep_transpt_SyrD/YojI"/>
</dbReference>
<dbReference type="NCBIfam" id="TIGR01194">
    <property type="entry name" value="cyc_pep_trnsptr"/>
    <property type="match status" value="1"/>
</dbReference>
<feature type="transmembrane region" description="Helical" evidence="8">
    <location>
        <begin position="238"/>
        <end position="255"/>
    </location>
</feature>
<evidence type="ECO:0000256" key="2">
    <source>
        <dbReference type="ARBA" id="ARBA00022475"/>
    </source>
</evidence>
<evidence type="ECO:0000313" key="11">
    <source>
        <dbReference type="EMBL" id="MDT9001114.1"/>
    </source>
</evidence>
<dbReference type="SUPFAM" id="SSF52540">
    <property type="entry name" value="P-loop containing nucleoside triphosphate hydrolases"/>
    <property type="match status" value="1"/>
</dbReference>
<dbReference type="PROSITE" id="PS50893">
    <property type="entry name" value="ABC_TRANSPORTER_2"/>
    <property type="match status" value="1"/>
</dbReference>
<dbReference type="EMBL" id="JAVXZY010000008">
    <property type="protein sequence ID" value="MDT9001114.1"/>
    <property type="molecule type" value="Genomic_DNA"/>
</dbReference>
<sequence>MDLIKFLFRQSKQLFFAAGLFAALSGLCGASLIAVINEGMRGSVASLAPKFFGLCLALLLTRSISQIAMLRMAQDAVLGMRIELSKRLLDTPPQKLQKLGKPALMAILTRDIETFVGALQIAPHILTDGIIVIACFAYLGWLAPSLFGILLATLIVCVVAFGVAQQIPFALLRQMRERLDRVFRHFRDLIEGSRELQLNKQRGHLFVDQVLAADVRALRDLSIKGGTSYTLITNVGDMMFYIVIGVMLFVVPLWLPQDAQTLATVTVLLLYLVGPIGQMMNAVPALGQASVALRKIRQLESDIEAQPLQREVILEPQPGSSTATLVELRDVCHHYHNESGETPFMLGPVNLRIAKGEVLFICGGNGSGKTTLAMLLLGLYQPESGGVFLHGQSVHEGNVDDYRNHFAAVFADFHLMEYVLGIDPAAITAQADDYLKKLRLDRKVRLADGKFSTIELSSGQKKRLALLTAYLDDKPIYLFDEWAADQDPAFKKVFYQTLLPELKAKGKTVIVISHDDAYFGCADRIVELSEGHIRADRRQHRDYAAAAA</sequence>
<protein>
    <submittedName>
        <fullName evidence="11">Cyclic peptide export ABC transporter</fullName>
    </submittedName>
</protein>
<keyword evidence="2" id="KW-1003">Cell membrane</keyword>
<keyword evidence="4" id="KW-0547">Nucleotide-binding</keyword>
<dbReference type="InterPro" id="IPR003439">
    <property type="entry name" value="ABC_transporter-like_ATP-bd"/>
</dbReference>
<organism evidence="11 12">
    <name type="scientific">Roseateles aquae</name>
    <dbReference type="NCBI Taxonomy" id="3077235"/>
    <lineage>
        <taxon>Bacteria</taxon>
        <taxon>Pseudomonadati</taxon>
        <taxon>Pseudomonadota</taxon>
        <taxon>Betaproteobacteria</taxon>
        <taxon>Burkholderiales</taxon>
        <taxon>Sphaerotilaceae</taxon>
        <taxon>Roseateles</taxon>
    </lineage>
</organism>
<dbReference type="InterPro" id="IPR039421">
    <property type="entry name" value="Type_1_exporter"/>
</dbReference>
<dbReference type="SUPFAM" id="SSF90123">
    <property type="entry name" value="ABC transporter transmembrane region"/>
    <property type="match status" value="1"/>
</dbReference>
<dbReference type="InterPro" id="IPR017871">
    <property type="entry name" value="ABC_transporter-like_CS"/>
</dbReference>
<dbReference type="Gene3D" id="1.20.1560.10">
    <property type="entry name" value="ABC transporter type 1, transmembrane domain"/>
    <property type="match status" value="1"/>
</dbReference>
<dbReference type="PANTHER" id="PTHR24221">
    <property type="entry name" value="ATP-BINDING CASSETTE SUB-FAMILY B"/>
    <property type="match status" value="1"/>
</dbReference>
<dbReference type="PANTHER" id="PTHR24221:SF654">
    <property type="entry name" value="ATP-BINDING CASSETTE SUB-FAMILY B MEMBER 6"/>
    <property type="match status" value="1"/>
</dbReference>
<feature type="transmembrane region" description="Helical" evidence="8">
    <location>
        <begin position="261"/>
        <end position="287"/>
    </location>
</feature>
<evidence type="ECO:0000256" key="5">
    <source>
        <dbReference type="ARBA" id="ARBA00022840"/>
    </source>
</evidence>
<keyword evidence="5" id="KW-0067">ATP-binding</keyword>
<evidence type="ECO:0000256" key="1">
    <source>
        <dbReference type="ARBA" id="ARBA00004651"/>
    </source>
</evidence>
<dbReference type="PROSITE" id="PS50929">
    <property type="entry name" value="ABC_TM1F"/>
    <property type="match status" value="1"/>
</dbReference>
<feature type="domain" description="ABC transporter" evidence="9">
    <location>
        <begin position="326"/>
        <end position="548"/>
    </location>
</feature>
<keyword evidence="7 8" id="KW-0472">Membrane</keyword>
<comment type="subcellular location">
    <subcellularLocation>
        <location evidence="1">Cell membrane</location>
        <topology evidence="1">Multi-pass membrane protein</topology>
    </subcellularLocation>
</comment>
<reference evidence="11" key="1">
    <citation type="submission" date="2023-09" db="EMBL/GenBank/DDBJ databases">
        <title>Paucibacter sp. APW11 Genome sequencing and assembly.</title>
        <authorList>
            <person name="Kim I."/>
        </authorList>
    </citation>
    <scope>NUCLEOTIDE SEQUENCE</scope>
    <source>
        <strain evidence="11">APW11</strain>
    </source>
</reference>
<dbReference type="InterPro" id="IPR011527">
    <property type="entry name" value="ABC1_TM_dom"/>
</dbReference>
<evidence type="ECO:0000256" key="6">
    <source>
        <dbReference type="ARBA" id="ARBA00022989"/>
    </source>
</evidence>
<feature type="transmembrane region" description="Helical" evidence="8">
    <location>
        <begin position="14"/>
        <end position="36"/>
    </location>
</feature>
<comment type="caution">
    <text evidence="11">The sequence shown here is derived from an EMBL/GenBank/DDBJ whole genome shotgun (WGS) entry which is preliminary data.</text>
</comment>
<dbReference type="RefSeq" id="WP_315652003.1">
    <property type="nucleotide sequence ID" value="NZ_JAVXZY010000008.1"/>
</dbReference>
<evidence type="ECO:0000256" key="8">
    <source>
        <dbReference type="SAM" id="Phobius"/>
    </source>
</evidence>
<accession>A0ABU3PEV5</accession>
<dbReference type="CDD" id="cd03228">
    <property type="entry name" value="ABCC_MRP_Like"/>
    <property type="match status" value="1"/>
</dbReference>
<feature type="transmembrane region" description="Helical" evidence="8">
    <location>
        <begin position="149"/>
        <end position="172"/>
    </location>
</feature>
<feature type="domain" description="ABC transmembrane type-1" evidence="10">
    <location>
        <begin position="14"/>
        <end position="288"/>
    </location>
</feature>
<dbReference type="InterPro" id="IPR003593">
    <property type="entry name" value="AAA+_ATPase"/>
</dbReference>
<evidence type="ECO:0000259" key="10">
    <source>
        <dbReference type="PROSITE" id="PS50929"/>
    </source>
</evidence>
<keyword evidence="6 8" id="KW-1133">Transmembrane helix</keyword>
<dbReference type="SMART" id="SM00382">
    <property type="entry name" value="AAA"/>
    <property type="match status" value="1"/>
</dbReference>
<evidence type="ECO:0000256" key="7">
    <source>
        <dbReference type="ARBA" id="ARBA00023136"/>
    </source>
</evidence>
<feature type="transmembrane region" description="Helical" evidence="8">
    <location>
        <begin position="42"/>
        <end position="61"/>
    </location>
</feature>
<dbReference type="Gene3D" id="3.40.50.300">
    <property type="entry name" value="P-loop containing nucleotide triphosphate hydrolases"/>
    <property type="match status" value="1"/>
</dbReference>
<keyword evidence="12" id="KW-1185">Reference proteome</keyword>
<proteinExistence type="predicted"/>